<dbReference type="Pfam" id="PF13456">
    <property type="entry name" value="RVT_3"/>
    <property type="match status" value="1"/>
</dbReference>
<feature type="domain" description="RNase H type-1" evidence="1">
    <location>
        <begin position="1"/>
        <end position="41"/>
    </location>
</feature>
<proteinExistence type="predicted"/>
<dbReference type="InterPro" id="IPR012337">
    <property type="entry name" value="RNaseH-like_sf"/>
</dbReference>
<dbReference type="InParanoid" id="B9S3U1"/>
<dbReference type="InterPro" id="IPR002156">
    <property type="entry name" value="RNaseH_domain"/>
</dbReference>
<accession>B9S3U1</accession>
<evidence type="ECO:0000313" key="2">
    <source>
        <dbReference type="EMBL" id="EEF41622.1"/>
    </source>
</evidence>
<dbReference type="EMBL" id="EQ973863">
    <property type="protein sequence ID" value="EEF41622.1"/>
    <property type="molecule type" value="Genomic_DNA"/>
</dbReference>
<sequence>MAEVWALKEALSWLYDRGFQGVQIKSDCQQIVELIQEEIQPNSYVLSLRIRLPIGCLRQRVLYLVGWKAL</sequence>
<dbReference type="Proteomes" id="UP000008311">
    <property type="component" value="Unassembled WGS sequence"/>
</dbReference>
<gene>
    <name evidence="2" type="ORF">RCOM_0555320</name>
</gene>
<evidence type="ECO:0000313" key="3">
    <source>
        <dbReference type="Proteomes" id="UP000008311"/>
    </source>
</evidence>
<dbReference type="Gene3D" id="3.30.420.10">
    <property type="entry name" value="Ribonuclease H-like superfamily/Ribonuclease H"/>
    <property type="match status" value="1"/>
</dbReference>
<protein>
    <recommendedName>
        <fullName evidence="1">RNase H type-1 domain-containing protein</fullName>
    </recommendedName>
</protein>
<dbReference type="GO" id="GO:0004523">
    <property type="term" value="F:RNA-DNA hybrid ribonuclease activity"/>
    <property type="evidence" value="ECO:0007669"/>
    <property type="project" value="InterPro"/>
</dbReference>
<dbReference type="InterPro" id="IPR036397">
    <property type="entry name" value="RNaseH_sf"/>
</dbReference>
<reference evidence="3" key="1">
    <citation type="journal article" date="2010" name="Nat. Biotechnol.">
        <title>Draft genome sequence of the oilseed species Ricinus communis.</title>
        <authorList>
            <person name="Chan A.P."/>
            <person name="Crabtree J."/>
            <person name="Zhao Q."/>
            <person name="Lorenzi H."/>
            <person name="Orvis J."/>
            <person name="Puiu D."/>
            <person name="Melake-Berhan A."/>
            <person name="Jones K.M."/>
            <person name="Redman J."/>
            <person name="Chen G."/>
            <person name="Cahoon E.B."/>
            <person name="Gedil M."/>
            <person name="Stanke M."/>
            <person name="Haas B.J."/>
            <person name="Wortman J.R."/>
            <person name="Fraser-Liggett C.M."/>
            <person name="Ravel J."/>
            <person name="Rabinowicz P.D."/>
        </authorList>
    </citation>
    <scope>NUCLEOTIDE SEQUENCE [LARGE SCALE GENOMIC DNA]</scope>
    <source>
        <strain evidence="3">cv. Hale</strain>
    </source>
</reference>
<organism evidence="2 3">
    <name type="scientific">Ricinus communis</name>
    <name type="common">Castor bean</name>
    <dbReference type="NCBI Taxonomy" id="3988"/>
    <lineage>
        <taxon>Eukaryota</taxon>
        <taxon>Viridiplantae</taxon>
        <taxon>Streptophyta</taxon>
        <taxon>Embryophyta</taxon>
        <taxon>Tracheophyta</taxon>
        <taxon>Spermatophyta</taxon>
        <taxon>Magnoliopsida</taxon>
        <taxon>eudicotyledons</taxon>
        <taxon>Gunneridae</taxon>
        <taxon>Pentapetalae</taxon>
        <taxon>rosids</taxon>
        <taxon>fabids</taxon>
        <taxon>Malpighiales</taxon>
        <taxon>Euphorbiaceae</taxon>
        <taxon>Acalyphoideae</taxon>
        <taxon>Acalypheae</taxon>
        <taxon>Ricinus</taxon>
    </lineage>
</organism>
<dbReference type="SUPFAM" id="SSF53098">
    <property type="entry name" value="Ribonuclease H-like"/>
    <property type="match status" value="1"/>
</dbReference>
<dbReference type="GO" id="GO:0003676">
    <property type="term" value="F:nucleic acid binding"/>
    <property type="evidence" value="ECO:0007669"/>
    <property type="project" value="InterPro"/>
</dbReference>
<dbReference type="AlphaFoldDB" id="B9S3U1"/>
<keyword evidence="3" id="KW-1185">Reference proteome</keyword>
<name>B9S3U1_RICCO</name>
<evidence type="ECO:0000259" key="1">
    <source>
        <dbReference type="Pfam" id="PF13456"/>
    </source>
</evidence>